<protein>
    <submittedName>
        <fullName evidence="2">DinB family protein</fullName>
    </submittedName>
</protein>
<dbReference type="Gene3D" id="1.20.120.450">
    <property type="entry name" value="dinb family like domain"/>
    <property type="match status" value="1"/>
</dbReference>
<dbReference type="InterPro" id="IPR024775">
    <property type="entry name" value="DinB-like"/>
</dbReference>
<accession>A0AAU7UDK8</accession>
<feature type="domain" description="DinB-like" evidence="1">
    <location>
        <begin position="12"/>
        <end position="166"/>
    </location>
</feature>
<proteinExistence type="predicted"/>
<dbReference type="Pfam" id="PF12867">
    <property type="entry name" value="DinB_2"/>
    <property type="match status" value="1"/>
</dbReference>
<dbReference type="InterPro" id="IPR034660">
    <property type="entry name" value="DinB/YfiT-like"/>
</dbReference>
<dbReference type="EMBL" id="CP158299">
    <property type="protein sequence ID" value="XBV86267.1"/>
    <property type="molecule type" value="Genomic_DNA"/>
</dbReference>
<evidence type="ECO:0000259" key="1">
    <source>
        <dbReference type="Pfam" id="PF12867"/>
    </source>
</evidence>
<sequence>MPSPALSAHAVLERERARLGRQLQRLPPEWLTFRPAPDEWSMLGVVDHLERVERALLDNAHHQLTQPPSVPDLRAYVTFAVMWLVMSSRLRIRTPGTAGNVAPQVDGLDLAAVWSRWDVTRRELAELLATLDRPAVSVFRHPVAGRLTARQGLAFMAVHFRHHGPQLARLKAAQNRRRAPRP</sequence>
<reference evidence="2" key="1">
    <citation type="submission" date="2024-06" db="EMBL/GenBank/DDBJ databases">
        <title>Draft Genome Sequence of Deinococcus sonorensis Type Strain KR-87, a Biofilm Producing Representative of the Genus Deinococcus.</title>
        <authorList>
            <person name="Boren L.S."/>
            <person name="Grosso R.A."/>
            <person name="Hugenberg-Cox A.N."/>
            <person name="Hill J.T.E."/>
            <person name="Albert C.M."/>
            <person name="Tuohy J.M."/>
        </authorList>
    </citation>
    <scope>NUCLEOTIDE SEQUENCE</scope>
    <source>
        <strain evidence="2">KR-87</strain>
    </source>
</reference>
<evidence type="ECO:0000313" key="2">
    <source>
        <dbReference type="EMBL" id="XBV86267.1"/>
    </source>
</evidence>
<gene>
    <name evidence="2" type="ORF">ABOD76_08145</name>
</gene>
<dbReference type="RefSeq" id="WP_350244329.1">
    <property type="nucleotide sequence ID" value="NZ_CP158299.1"/>
</dbReference>
<dbReference type="KEGG" id="dsc:ABOD76_08145"/>
<organism evidence="2">
    <name type="scientific">Deinococcus sonorensis KR-87</name>
    <dbReference type="NCBI Taxonomy" id="694439"/>
    <lineage>
        <taxon>Bacteria</taxon>
        <taxon>Thermotogati</taxon>
        <taxon>Deinococcota</taxon>
        <taxon>Deinococci</taxon>
        <taxon>Deinococcales</taxon>
        <taxon>Deinococcaceae</taxon>
        <taxon>Deinococcus</taxon>
    </lineage>
</organism>
<dbReference type="AlphaFoldDB" id="A0AAU7UDK8"/>
<dbReference type="SUPFAM" id="SSF109854">
    <property type="entry name" value="DinB/YfiT-like putative metalloenzymes"/>
    <property type="match status" value="1"/>
</dbReference>
<name>A0AAU7UDK8_9DEIO</name>